<dbReference type="GO" id="GO:0004527">
    <property type="term" value="F:exonuclease activity"/>
    <property type="evidence" value="ECO:0007669"/>
    <property type="project" value="UniProtKB-KW"/>
</dbReference>
<dbReference type="InterPro" id="IPR013520">
    <property type="entry name" value="Ribonucl_H"/>
</dbReference>
<sequence>MTRKKKPPRSQDAGSQNNPASRQPPQNLLATQSLAGHVPQHHSYGHGQQHLNNAGGFAANSAMPPWSYAPYHTSSSPLSLQSLYQALPPQPPPSQPSRSAVPPPRASRPSYQAVPPPPSLLQGSYQVSSPQMGSNPGSPDPTAQLQCFLNPAPSSPTIDHGPTSHVTIPATASPGPTTIEYTPEYMQKLRDLIHPESVLEKNGYVVRELTAEQVEGKRRCSGCLKQMSGLGKASQEEIEKALSQKKKMERLYKGQTFNEKAPSTTGENIKTGENTFRCKFHPGKVINKHWTCCTTHVTSAPCTGLPAHLPSPYARGTHYAEWEFDRTPPAAPAGAAGRAPRAAVALDCEMGRSAAGAPELVRLTLLDYFSGAALVDALVFPAVPMAHLNTRYSGVAWRDLHRARARGECLMGKREARRAVWRFVGRDTVVVGHGAGNDLGALRWVHGGGEGEGEGGIVDTFVIEARRVEEEKKKAREEAAAAAAAAAAEEGEEDDDGDDVLADEDDTAEDSLTKQHDGTTPARHPPQNQPAAAKKKPKGSGRLSLKSLAKAKLGRDIQDPTRGHDSLEDALATRDILHWMIMNDAT</sequence>
<feature type="domain" description="Exonuclease" evidence="7">
    <location>
        <begin position="342"/>
        <end position="586"/>
    </location>
</feature>
<dbReference type="OrthoDB" id="16516at2759"/>
<evidence type="ECO:0000313" key="8">
    <source>
        <dbReference type="EMBL" id="KAF2453579.1"/>
    </source>
</evidence>
<feature type="region of interest" description="Disordered" evidence="6">
    <location>
        <begin position="479"/>
        <end position="543"/>
    </location>
</feature>
<feature type="region of interest" description="Disordered" evidence="6">
    <location>
        <begin position="1"/>
        <end position="162"/>
    </location>
</feature>
<evidence type="ECO:0000313" key="9">
    <source>
        <dbReference type="Proteomes" id="UP000799766"/>
    </source>
</evidence>
<comment type="function">
    <text evidence="5">Exoribonuclease involved in ribosome biosynthesis. Involved in the processing of ITS1, the internal transcribed spacer localized between the 18S and 5.8S rRNAs.</text>
</comment>
<dbReference type="SMART" id="SM00479">
    <property type="entry name" value="EXOIII"/>
    <property type="match status" value="1"/>
</dbReference>
<dbReference type="InterPro" id="IPR036397">
    <property type="entry name" value="RNaseH_sf"/>
</dbReference>
<dbReference type="InterPro" id="IPR012337">
    <property type="entry name" value="RNaseH-like_sf"/>
</dbReference>
<keyword evidence="2" id="KW-0540">Nuclease</keyword>
<evidence type="ECO:0000256" key="2">
    <source>
        <dbReference type="ARBA" id="ARBA00022722"/>
    </source>
</evidence>
<organism evidence="8 9">
    <name type="scientific">Lineolata rhizophorae</name>
    <dbReference type="NCBI Taxonomy" id="578093"/>
    <lineage>
        <taxon>Eukaryota</taxon>
        <taxon>Fungi</taxon>
        <taxon>Dikarya</taxon>
        <taxon>Ascomycota</taxon>
        <taxon>Pezizomycotina</taxon>
        <taxon>Dothideomycetes</taxon>
        <taxon>Dothideomycetes incertae sedis</taxon>
        <taxon>Lineolatales</taxon>
        <taxon>Lineolataceae</taxon>
        <taxon>Lineolata</taxon>
    </lineage>
</organism>
<dbReference type="GO" id="GO:0006364">
    <property type="term" value="P:rRNA processing"/>
    <property type="evidence" value="ECO:0007669"/>
    <property type="project" value="UniProtKB-KW"/>
</dbReference>
<dbReference type="Gene3D" id="3.30.420.10">
    <property type="entry name" value="Ribonuclease H-like superfamily/Ribonuclease H"/>
    <property type="match status" value="1"/>
</dbReference>
<dbReference type="SUPFAM" id="SSF53098">
    <property type="entry name" value="Ribonuclease H-like"/>
    <property type="match status" value="1"/>
</dbReference>
<keyword evidence="4" id="KW-0269">Exonuclease</keyword>
<evidence type="ECO:0000256" key="5">
    <source>
        <dbReference type="ARBA" id="ARBA00025599"/>
    </source>
</evidence>
<feature type="compositionally biased region" description="Low complexity" evidence="6">
    <location>
        <begin position="74"/>
        <end position="87"/>
    </location>
</feature>
<evidence type="ECO:0000259" key="7">
    <source>
        <dbReference type="SMART" id="SM00479"/>
    </source>
</evidence>
<feature type="compositionally biased region" description="Pro residues" evidence="6">
    <location>
        <begin position="88"/>
        <end position="106"/>
    </location>
</feature>
<dbReference type="InterPro" id="IPR047021">
    <property type="entry name" value="REXO1/3/4-like"/>
</dbReference>
<feature type="compositionally biased region" description="Polar residues" evidence="6">
    <location>
        <begin position="12"/>
        <end position="34"/>
    </location>
</feature>
<keyword evidence="9" id="KW-1185">Reference proteome</keyword>
<accession>A0A6A6NPG4</accession>
<evidence type="ECO:0000256" key="3">
    <source>
        <dbReference type="ARBA" id="ARBA00022801"/>
    </source>
</evidence>
<dbReference type="PANTHER" id="PTHR12801">
    <property type="entry name" value="RNA EXONUCLEASE REXO1 / RECO3 FAMILY MEMBER-RELATED"/>
    <property type="match status" value="1"/>
</dbReference>
<keyword evidence="1" id="KW-0698">rRNA processing</keyword>
<protein>
    <recommendedName>
        <fullName evidence="7">Exonuclease domain-containing protein</fullName>
    </recommendedName>
</protein>
<dbReference type="Proteomes" id="UP000799766">
    <property type="component" value="Unassembled WGS sequence"/>
</dbReference>
<dbReference type="CDD" id="cd06137">
    <property type="entry name" value="DEDDh_RNase"/>
    <property type="match status" value="1"/>
</dbReference>
<evidence type="ECO:0000256" key="4">
    <source>
        <dbReference type="ARBA" id="ARBA00022839"/>
    </source>
</evidence>
<gene>
    <name evidence="8" type="ORF">BDY21DRAFT_424300</name>
</gene>
<dbReference type="EMBL" id="MU001696">
    <property type="protein sequence ID" value="KAF2453579.1"/>
    <property type="molecule type" value="Genomic_DNA"/>
</dbReference>
<proteinExistence type="predicted"/>
<dbReference type="GO" id="GO:0000027">
    <property type="term" value="P:ribosomal large subunit assembly"/>
    <property type="evidence" value="ECO:0007669"/>
    <property type="project" value="TreeGrafter"/>
</dbReference>
<dbReference type="GO" id="GO:0003676">
    <property type="term" value="F:nucleic acid binding"/>
    <property type="evidence" value="ECO:0007669"/>
    <property type="project" value="InterPro"/>
</dbReference>
<dbReference type="AlphaFoldDB" id="A0A6A6NPG4"/>
<feature type="compositionally biased region" description="Polar residues" evidence="6">
    <location>
        <begin position="121"/>
        <end position="147"/>
    </location>
</feature>
<dbReference type="GO" id="GO:0005634">
    <property type="term" value="C:nucleus"/>
    <property type="evidence" value="ECO:0007669"/>
    <property type="project" value="TreeGrafter"/>
</dbReference>
<evidence type="ECO:0000256" key="1">
    <source>
        <dbReference type="ARBA" id="ARBA00022552"/>
    </source>
</evidence>
<reference evidence="8" key="1">
    <citation type="journal article" date="2020" name="Stud. Mycol.">
        <title>101 Dothideomycetes genomes: a test case for predicting lifestyles and emergence of pathogens.</title>
        <authorList>
            <person name="Haridas S."/>
            <person name="Albert R."/>
            <person name="Binder M."/>
            <person name="Bloem J."/>
            <person name="Labutti K."/>
            <person name="Salamov A."/>
            <person name="Andreopoulos B."/>
            <person name="Baker S."/>
            <person name="Barry K."/>
            <person name="Bills G."/>
            <person name="Bluhm B."/>
            <person name="Cannon C."/>
            <person name="Castanera R."/>
            <person name="Culley D."/>
            <person name="Daum C."/>
            <person name="Ezra D."/>
            <person name="Gonzalez J."/>
            <person name="Henrissat B."/>
            <person name="Kuo A."/>
            <person name="Liang C."/>
            <person name="Lipzen A."/>
            <person name="Lutzoni F."/>
            <person name="Magnuson J."/>
            <person name="Mondo S."/>
            <person name="Nolan M."/>
            <person name="Ohm R."/>
            <person name="Pangilinan J."/>
            <person name="Park H.-J."/>
            <person name="Ramirez L."/>
            <person name="Alfaro M."/>
            <person name="Sun H."/>
            <person name="Tritt A."/>
            <person name="Yoshinaga Y."/>
            <person name="Zwiers L.-H."/>
            <person name="Turgeon B."/>
            <person name="Goodwin S."/>
            <person name="Spatafora J."/>
            <person name="Crous P."/>
            <person name="Grigoriev I."/>
        </authorList>
    </citation>
    <scope>NUCLEOTIDE SEQUENCE</scope>
    <source>
        <strain evidence="8">ATCC 16933</strain>
    </source>
</reference>
<keyword evidence="3" id="KW-0378">Hydrolase</keyword>
<feature type="compositionally biased region" description="Acidic residues" evidence="6">
    <location>
        <begin position="489"/>
        <end position="509"/>
    </location>
</feature>
<evidence type="ECO:0000256" key="6">
    <source>
        <dbReference type="SAM" id="MobiDB-lite"/>
    </source>
</evidence>
<dbReference type="PANTHER" id="PTHR12801:SF45">
    <property type="entry name" value="RNA EXONUCLEASE 4"/>
    <property type="match status" value="1"/>
</dbReference>
<name>A0A6A6NPG4_9PEZI</name>